<evidence type="ECO:0000313" key="3">
    <source>
        <dbReference type="EMBL" id="EOA86164.1"/>
    </source>
</evidence>
<feature type="compositionally biased region" description="Basic and acidic residues" evidence="2">
    <location>
        <begin position="7"/>
        <end position="26"/>
    </location>
</feature>
<reference evidence="3 4" key="2">
    <citation type="journal article" date="2013" name="PLoS Genet.">
        <title>Comparative genome structure, secondary metabolite, and effector coding capacity across Cochliobolus pathogens.</title>
        <authorList>
            <person name="Condon B.J."/>
            <person name="Leng Y."/>
            <person name="Wu D."/>
            <person name="Bushley K.E."/>
            <person name="Ohm R.A."/>
            <person name="Otillar R."/>
            <person name="Martin J."/>
            <person name="Schackwitz W."/>
            <person name="Grimwood J."/>
            <person name="MohdZainudin N."/>
            <person name="Xue C."/>
            <person name="Wang R."/>
            <person name="Manning V.A."/>
            <person name="Dhillon B."/>
            <person name="Tu Z.J."/>
            <person name="Steffenson B.J."/>
            <person name="Salamov A."/>
            <person name="Sun H."/>
            <person name="Lowry S."/>
            <person name="LaButti K."/>
            <person name="Han J."/>
            <person name="Copeland A."/>
            <person name="Lindquist E."/>
            <person name="Barry K."/>
            <person name="Schmutz J."/>
            <person name="Baker S.E."/>
            <person name="Ciuffetti L.M."/>
            <person name="Grigoriev I.V."/>
            <person name="Zhong S."/>
            <person name="Turgeon B.G."/>
        </authorList>
    </citation>
    <scope>NUCLEOTIDE SEQUENCE [LARGE SCALE GENOMIC DNA]</scope>
    <source>
        <strain evidence="4">28A</strain>
    </source>
</reference>
<reference evidence="3 4" key="1">
    <citation type="journal article" date="2012" name="PLoS Pathog.">
        <title>Diverse lifestyles and strategies of plant pathogenesis encoded in the genomes of eighteen Dothideomycetes fungi.</title>
        <authorList>
            <person name="Ohm R.A."/>
            <person name="Feau N."/>
            <person name="Henrissat B."/>
            <person name="Schoch C.L."/>
            <person name="Horwitz B.A."/>
            <person name="Barry K.W."/>
            <person name="Condon B.J."/>
            <person name="Copeland A.C."/>
            <person name="Dhillon B."/>
            <person name="Glaser F."/>
            <person name="Hesse C.N."/>
            <person name="Kosti I."/>
            <person name="LaButti K."/>
            <person name="Lindquist E.A."/>
            <person name="Lucas S."/>
            <person name="Salamov A.A."/>
            <person name="Bradshaw R.E."/>
            <person name="Ciuffetti L."/>
            <person name="Hamelin R.C."/>
            <person name="Kema G.H.J."/>
            <person name="Lawrence C."/>
            <person name="Scott J.A."/>
            <person name="Spatafora J.W."/>
            <person name="Turgeon B.G."/>
            <person name="de Wit P.J.G.M."/>
            <person name="Zhong S."/>
            <person name="Goodwin S.B."/>
            <person name="Grigoriev I.V."/>
        </authorList>
    </citation>
    <scope>NUCLEOTIDE SEQUENCE [LARGE SCALE GENOMIC DNA]</scope>
    <source>
        <strain evidence="4">28A</strain>
    </source>
</reference>
<proteinExistence type="predicted"/>
<evidence type="ECO:0000313" key="4">
    <source>
        <dbReference type="Proteomes" id="UP000016935"/>
    </source>
</evidence>
<protein>
    <submittedName>
        <fullName evidence="3">Uncharacterized protein</fullName>
    </submittedName>
</protein>
<feature type="coiled-coil region" evidence="1">
    <location>
        <begin position="126"/>
        <end position="153"/>
    </location>
</feature>
<dbReference type="EMBL" id="KB908604">
    <property type="protein sequence ID" value="EOA86164.1"/>
    <property type="molecule type" value="Genomic_DNA"/>
</dbReference>
<dbReference type="STRING" id="671987.R0K9V2"/>
<evidence type="ECO:0000256" key="1">
    <source>
        <dbReference type="SAM" id="Coils"/>
    </source>
</evidence>
<gene>
    <name evidence="3" type="ORF">SETTUDRAFT_39660</name>
</gene>
<evidence type="ECO:0000256" key="2">
    <source>
        <dbReference type="SAM" id="MobiDB-lite"/>
    </source>
</evidence>
<keyword evidence="1" id="KW-0175">Coiled coil</keyword>
<dbReference type="RefSeq" id="XP_008026106.1">
    <property type="nucleotide sequence ID" value="XM_008027915.1"/>
</dbReference>
<sequence length="241" mass="27635">MTRLTPRKRESKWAQWARRESRERTQQRLVIPGQTGNAAALNPVATPPRRSYAGKSFSQTRPQVTTPPRTGPRPRRQGIKSPSSPVPLSSTSSVSGDLALTPTRFPKQDKSYHSVLQNHPTATDLLQEQIARQQAAALERERAEKRKEELRKDPSANYRHILEVYKLIPLDRKHGELPSPYLLRLLANRPMPDDEESELALAIVYAKDHWGDFAMWPQDTKRYADYERERRKKEKVGVAAK</sequence>
<dbReference type="Proteomes" id="UP000016935">
    <property type="component" value="Unassembled WGS sequence"/>
</dbReference>
<feature type="compositionally biased region" description="Low complexity" evidence="2">
    <location>
        <begin position="59"/>
        <end position="68"/>
    </location>
</feature>
<feature type="region of interest" description="Disordered" evidence="2">
    <location>
        <begin position="1"/>
        <end position="113"/>
    </location>
</feature>
<dbReference type="AlphaFoldDB" id="R0K9V2"/>
<organism evidence="3 4">
    <name type="scientific">Exserohilum turcicum (strain 28A)</name>
    <name type="common">Northern leaf blight fungus</name>
    <name type="synonym">Setosphaeria turcica</name>
    <dbReference type="NCBI Taxonomy" id="671987"/>
    <lineage>
        <taxon>Eukaryota</taxon>
        <taxon>Fungi</taxon>
        <taxon>Dikarya</taxon>
        <taxon>Ascomycota</taxon>
        <taxon>Pezizomycotina</taxon>
        <taxon>Dothideomycetes</taxon>
        <taxon>Pleosporomycetidae</taxon>
        <taxon>Pleosporales</taxon>
        <taxon>Pleosporineae</taxon>
        <taxon>Pleosporaceae</taxon>
        <taxon>Exserohilum</taxon>
    </lineage>
</organism>
<dbReference type="eggNOG" id="ENOG502RJ2C">
    <property type="taxonomic scope" value="Eukaryota"/>
</dbReference>
<dbReference type="OrthoDB" id="3692269at2759"/>
<dbReference type="HOGENOM" id="CLU_1152361_0_0_1"/>
<dbReference type="GeneID" id="19404505"/>
<keyword evidence="4" id="KW-1185">Reference proteome</keyword>
<accession>R0K9V2</accession>
<name>R0K9V2_EXST2</name>
<feature type="compositionally biased region" description="Low complexity" evidence="2">
    <location>
        <begin position="81"/>
        <end position="95"/>
    </location>
</feature>